<protein>
    <recommendedName>
        <fullName evidence="5">Intracellular septation protein A</fullName>
    </recommendedName>
</protein>
<reference evidence="3 4" key="1">
    <citation type="submission" date="2023-02" db="EMBL/GenBank/DDBJ databases">
        <authorList>
            <person name="Mo P."/>
        </authorList>
    </citation>
    <scope>NUCLEOTIDE SEQUENCE [LARGE SCALE GENOMIC DNA]</scope>
    <source>
        <strain evidence="3 4">HUAS 3</strain>
    </source>
</reference>
<feature type="transmembrane region" description="Helical" evidence="2">
    <location>
        <begin position="86"/>
        <end position="105"/>
    </location>
</feature>
<dbReference type="RefSeq" id="WP_275033054.1">
    <property type="nucleotide sequence ID" value="NZ_CP118615.1"/>
</dbReference>
<name>A0ABY7ZT78_9ACTN</name>
<evidence type="ECO:0000313" key="3">
    <source>
        <dbReference type="EMBL" id="WDZ86254.1"/>
    </source>
</evidence>
<gene>
    <name evidence="3" type="ORF">PVK37_07560</name>
</gene>
<dbReference type="EMBL" id="CP118615">
    <property type="protein sequence ID" value="WDZ86254.1"/>
    <property type="molecule type" value="Genomic_DNA"/>
</dbReference>
<feature type="region of interest" description="Disordered" evidence="1">
    <location>
        <begin position="1"/>
        <end position="31"/>
    </location>
</feature>
<feature type="transmembrane region" description="Helical" evidence="2">
    <location>
        <begin position="111"/>
        <end position="129"/>
    </location>
</feature>
<evidence type="ECO:0000256" key="1">
    <source>
        <dbReference type="SAM" id="MobiDB-lite"/>
    </source>
</evidence>
<sequence>MPGPVEPDESTATTTAPGATGGPPTRPGDLRPLLRRGLVGLLGPLLLYHLLRRLGVDPAPAVVLSSTPAALWTGYGLLTGRAVDKVGIAGLAATALGAALTLAAVDPRLVFGRSALITGGVGIWFLSTARGPRPAALRLSRPVLERIFHRADWDDLWARQPEFRRIWRVTTVLIGTVQLLDAALRATLAWTVPLDLIPALTTATNLTVGPVLLVLVNAYHVRAGLYRMLAGGRWIRPRSGRRPPR</sequence>
<keyword evidence="4" id="KW-1185">Reference proteome</keyword>
<feature type="transmembrane region" description="Helical" evidence="2">
    <location>
        <begin position="196"/>
        <end position="219"/>
    </location>
</feature>
<proteinExistence type="predicted"/>
<evidence type="ECO:0000256" key="2">
    <source>
        <dbReference type="SAM" id="Phobius"/>
    </source>
</evidence>
<keyword evidence="2" id="KW-0812">Transmembrane</keyword>
<evidence type="ECO:0008006" key="5">
    <source>
        <dbReference type="Google" id="ProtNLM"/>
    </source>
</evidence>
<keyword evidence="2" id="KW-1133">Transmembrane helix</keyword>
<evidence type="ECO:0000313" key="4">
    <source>
        <dbReference type="Proteomes" id="UP001219605"/>
    </source>
</evidence>
<accession>A0ABY7ZT78</accession>
<organism evidence="3 4">
    <name type="scientific">Micromonospora cathayae</name>
    <dbReference type="NCBI Taxonomy" id="3028804"/>
    <lineage>
        <taxon>Bacteria</taxon>
        <taxon>Bacillati</taxon>
        <taxon>Actinomycetota</taxon>
        <taxon>Actinomycetes</taxon>
        <taxon>Micromonosporales</taxon>
        <taxon>Micromonosporaceae</taxon>
        <taxon>Micromonospora</taxon>
    </lineage>
</organism>
<feature type="transmembrane region" description="Helical" evidence="2">
    <location>
        <begin position="166"/>
        <end position="184"/>
    </location>
</feature>
<dbReference type="Proteomes" id="UP001219605">
    <property type="component" value="Chromosome"/>
</dbReference>
<keyword evidence="2" id="KW-0472">Membrane</keyword>
<dbReference type="NCBIfam" id="NF041646">
    <property type="entry name" value="VC0807_fam"/>
    <property type="match status" value="1"/>
</dbReference>